<reference evidence="2 3" key="1">
    <citation type="journal article" date="2019" name="Nat. Ecol. Evol.">
        <title>Megaphylogeny resolves global patterns of mushroom evolution.</title>
        <authorList>
            <person name="Varga T."/>
            <person name="Krizsan K."/>
            <person name="Foldi C."/>
            <person name="Dima B."/>
            <person name="Sanchez-Garcia M."/>
            <person name="Sanchez-Ramirez S."/>
            <person name="Szollosi G.J."/>
            <person name="Szarkandi J.G."/>
            <person name="Papp V."/>
            <person name="Albert L."/>
            <person name="Andreopoulos W."/>
            <person name="Angelini C."/>
            <person name="Antonin V."/>
            <person name="Barry K.W."/>
            <person name="Bougher N.L."/>
            <person name="Buchanan P."/>
            <person name="Buyck B."/>
            <person name="Bense V."/>
            <person name="Catcheside P."/>
            <person name="Chovatia M."/>
            <person name="Cooper J."/>
            <person name="Damon W."/>
            <person name="Desjardin D."/>
            <person name="Finy P."/>
            <person name="Geml J."/>
            <person name="Haridas S."/>
            <person name="Hughes K."/>
            <person name="Justo A."/>
            <person name="Karasinski D."/>
            <person name="Kautmanova I."/>
            <person name="Kiss B."/>
            <person name="Kocsube S."/>
            <person name="Kotiranta H."/>
            <person name="LaButti K.M."/>
            <person name="Lechner B.E."/>
            <person name="Liimatainen K."/>
            <person name="Lipzen A."/>
            <person name="Lukacs Z."/>
            <person name="Mihaltcheva S."/>
            <person name="Morgado L.N."/>
            <person name="Niskanen T."/>
            <person name="Noordeloos M.E."/>
            <person name="Ohm R.A."/>
            <person name="Ortiz-Santana B."/>
            <person name="Ovrebo C."/>
            <person name="Racz N."/>
            <person name="Riley R."/>
            <person name="Savchenko A."/>
            <person name="Shiryaev A."/>
            <person name="Soop K."/>
            <person name="Spirin V."/>
            <person name="Szebenyi C."/>
            <person name="Tomsovsky M."/>
            <person name="Tulloss R.E."/>
            <person name="Uehling J."/>
            <person name="Grigoriev I.V."/>
            <person name="Vagvolgyi C."/>
            <person name="Papp T."/>
            <person name="Martin F.M."/>
            <person name="Miettinen O."/>
            <person name="Hibbett D.S."/>
            <person name="Nagy L.G."/>
        </authorList>
    </citation>
    <scope>NUCLEOTIDE SEQUENCE [LARGE SCALE GENOMIC DNA]</scope>
    <source>
        <strain evidence="2 3">CBS 121175</strain>
    </source>
</reference>
<evidence type="ECO:0000313" key="3">
    <source>
        <dbReference type="Proteomes" id="UP000307440"/>
    </source>
</evidence>
<dbReference type="InterPro" id="IPR001375">
    <property type="entry name" value="Peptidase_S9_cat"/>
</dbReference>
<dbReference type="Gene3D" id="3.40.50.1820">
    <property type="entry name" value="alpha/beta hydrolase"/>
    <property type="match status" value="1"/>
</dbReference>
<dbReference type="STRING" id="230819.A0A5C3KRW2"/>
<gene>
    <name evidence="2" type="ORF">FA15DRAFT_642613</name>
</gene>
<dbReference type="InterPro" id="IPR011042">
    <property type="entry name" value="6-blade_b-propeller_TolB-like"/>
</dbReference>
<dbReference type="Gene3D" id="2.120.10.30">
    <property type="entry name" value="TolB, C-terminal domain"/>
    <property type="match status" value="1"/>
</dbReference>
<dbReference type="PANTHER" id="PTHR43056">
    <property type="entry name" value="PEPTIDASE S9 PROLYL OLIGOPEPTIDASE"/>
    <property type="match status" value="1"/>
</dbReference>
<dbReference type="Proteomes" id="UP000307440">
    <property type="component" value="Unassembled WGS sequence"/>
</dbReference>
<sequence>MKQNLILHAHQMAQQTERKRAPFGTWVSPITAGSITKNANSIEDILVDSVTNTIYHLERRPSEKGRSVLVETVSGKDVVGPEWNVRTGAQEYGGGAAIVHNGHGYFSNFSDGRIYRVDLKGDKPATPEPLTPADKPHRYANFALHPSKSEYLVAVLEDHTDENPSEAKTSLVVVNTSAQTISPLVSGADFYALPRFSPDGSRIVWQQWFHPDMPWLGGQIYVAETSFSSDNLTIANPKHIAGVKEKISASYPAWATNTTLIYTSDVSGFVNPWKYDVATETPSSLLDKPLDYDFAPPFWSLGEFPYAVVSEGKGVVFVAIEDGRDVIYYVSLVSSGPSVTRIASPYVSVGAPRSLTQGEIVFAGQKGDTKKQIVKTSVSSLINQRAEFEVIKPPSAESSGPAEPELSPDLVSLPRPITLELPDNKGPLYVVYYAPHNPQYEGSSIEGESPPCVVSIHGGPTGYVGQGLDWRKQYFTSRGWGWLDVNYSGSSGYGRAYIERLDGNWGISDVQDSIHAARSLSSAPYNLIDPKRITIRGGSAGGFTVLAAISTAPTESDLTVFAAAQSSYGISDLEKLEEFTHKFESKYLDKLIFGAEGGRTKEERDVVYQARSPIFHVDRIKTPLLILQGSIDKVVPKEQAELIYDSIKAKGGLVEYKLYDGEGHGWRKEENLRDSLDRELDFYGRVLGITRAA</sequence>
<dbReference type="SUPFAM" id="SSF82171">
    <property type="entry name" value="DPP6 N-terminal domain-like"/>
    <property type="match status" value="1"/>
</dbReference>
<dbReference type="SUPFAM" id="SSF53474">
    <property type="entry name" value="alpha/beta-Hydrolases"/>
    <property type="match status" value="1"/>
</dbReference>
<dbReference type="GO" id="GO:0006508">
    <property type="term" value="P:proteolysis"/>
    <property type="evidence" value="ECO:0007669"/>
    <property type="project" value="InterPro"/>
</dbReference>
<organism evidence="2 3">
    <name type="scientific">Coprinopsis marcescibilis</name>
    <name type="common">Agaric fungus</name>
    <name type="synonym">Psathyrella marcescibilis</name>
    <dbReference type="NCBI Taxonomy" id="230819"/>
    <lineage>
        <taxon>Eukaryota</taxon>
        <taxon>Fungi</taxon>
        <taxon>Dikarya</taxon>
        <taxon>Basidiomycota</taxon>
        <taxon>Agaricomycotina</taxon>
        <taxon>Agaricomycetes</taxon>
        <taxon>Agaricomycetidae</taxon>
        <taxon>Agaricales</taxon>
        <taxon>Agaricineae</taxon>
        <taxon>Psathyrellaceae</taxon>
        <taxon>Coprinopsis</taxon>
    </lineage>
</organism>
<dbReference type="AlphaFoldDB" id="A0A5C3KRW2"/>
<dbReference type="OrthoDB" id="43744at2759"/>
<proteinExistence type="predicted"/>
<dbReference type="InterPro" id="IPR029058">
    <property type="entry name" value="AB_hydrolase_fold"/>
</dbReference>
<keyword evidence="3" id="KW-1185">Reference proteome</keyword>
<accession>A0A5C3KRW2</accession>
<protein>
    <submittedName>
        <fullName evidence="2">Alpha/beta-hydrolase</fullName>
    </submittedName>
</protein>
<dbReference type="PANTHER" id="PTHR43056:SF5">
    <property type="entry name" value="PEPTIDASE S9 PROLYL OLIGOPEPTIDASE CATALYTIC DOMAIN-CONTAINING PROTEIN"/>
    <property type="match status" value="1"/>
</dbReference>
<keyword evidence="2" id="KW-0378">Hydrolase</keyword>
<dbReference type="Pfam" id="PF00326">
    <property type="entry name" value="Peptidase_S9"/>
    <property type="match status" value="1"/>
</dbReference>
<dbReference type="InterPro" id="IPR050585">
    <property type="entry name" value="Xaa-Pro_dipeptidyl-ppase/CocE"/>
</dbReference>
<feature type="domain" description="Peptidase S9 prolyl oligopeptidase catalytic" evidence="1">
    <location>
        <begin position="468"/>
        <end position="688"/>
    </location>
</feature>
<evidence type="ECO:0000313" key="2">
    <source>
        <dbReference type="EMBL" id="TFK23359.1"/>
    </source>
</evidence>
<dbReference type="GO" id="GO:0008236">
    <property type="term" value="F:serine-type peptidase activity"/>
    <property type="evidence" value="ECO:0007669"/>
    <property type="project" value="InterPro"/>
</dbReference>
<evidence type="ECO:0000259" key="1">
    <source>
        <dbReference type="Pfam" id="PF00326"/>
    </source>
</evidence>
<dbReference type="EMBL" id="ML210220">
    <property type="protein sequence ID" value="TFK23359.1"/>
    <property type="molecule type" value="Genomic_DNA"/>
</dbReference>
<name>A0A5C3KRW2_COPMA</name>